<feature type="domain" description="DnaB/C C-terminal" evidence="3">
    <location>
        <begin position="133"/>
        <end position="202"/>
    </location>
</feature>
<feature type="region of interest" description="Disordered" evidence="2">
    <location>
        <begin position="194"/>
        <end position="241"/>
    </location>
</feature>
<dbReference type="KEGG" id="bsia:CWD84_15680"/>
<evidence type="ECO:0000259" key="3">
    <source>
        <dbReference type="Pfam" id="PF07261"/>
    </source>
</evidence>
<sequence>MNYLKEMNGFMNWLETNPLSATTQALWFHLMHINNRTGWREWFTTSNTTLQAKIEITENTLIKHRKILIELKRIEYEPQGRKAGKYKLISFENPVRNEETENCKADTPDVVLPKEESSPRAQQEVDEKMKNAFELFENKTARTIGTMEVQRLGYMVDDYGEEKVMEAMKQAFRSKGNNVNLNYIEAILSNPFSQRRKEKQQYANKQQNTKYGRGDGGSHERTSGKVGSIFGGQVGRLRRKG</sequence>
<dbReference type="InterPro" id="IPR034829">
    <property type="entry name" value="DnaD-like_sf"/>
</dbReference>
<dbReference type="InterPro" id="IPR006343">
    <property type="entry name" value="DnaB/C_C"/>
</dbReference>
<keyword evidence="5" id="KW-1185">Reference proteome</keyword>
<gene>
    <name evidence="4" type="ORF">CWD84_15680</name>
</gene>
<organism evidence="4 5">
    <name type="scientific">Bacillus siamensis</name>
    <dbReference type="NCBI Taxonomy" id="659243"/>
    <lineage>
        <taxon>Bacteria</taxon>
        <taxon>Bacillati</taxon>
        <taxon>Bacillota</taxon>
        <taxon>Bacilli</taxon>
        <taxon>Bacillales</taxon>
        <taxon>Bacillaceae</taxon>
        <taxon>Bacillus</taxon>
        <taxon>Bacillus amyloliquefaciens group</taxon>
    </lineage>
</organism>
<evidence type="ECO:0000313" key="5">
    <source>
        <dbReference type="Proteomes" id="UP000234366"/>
    </source>
</evidence>
<accession>A0AAI8N148</accession>
<comment type="similarity">
    <text evidence="1">Belongs to the DnaB/DnaD family.</text>
</comment>
<keyword evidence="4" id="KW-0238">DNA-binding</keyword>
<evidence type="ECO:0000313" key="4">
    <source>
        <dbReference type="EMBL" id="AUJ78164.1"/>
    </source>
</evidence>
<dbReference type="Proteomes" id="UP000234366">
    <property type="component" value="Chromosome"/>
</dbReference>
<dbReference type="AlphaFoldDB" id="A0AAI8N148"/>
<dbReference type="NCBIfam" id="TIGR01446">
    <property type="entry name" value="DnaD_dom"/>
    <property type="match status" value="1"/>
</dbReference>
<dbReference type="SUPFAM" id="SSF158499">
    <property type="entry name" value="DnaD domain-like"/>
    <property type="match status" value="1"/>
</dbReference>
<evidence type="ECO:0000256" key="2">
    <source>
        <dbReference type="SAM" id="MobiDB-lite"/>
    </source>
</evidence>
<protein>
    <submittedName>
        <fullName evidence="4">DNA-binding protein</fullName>
    </submittedName>
</protein>
<dbReference type="Pfam" id="PF07261">
    <property type="entry name" value="DnaB_2"/>
    <property type="match status" value="1"/>
</dbReference>
<reference evidence="4 5" key="1">
    <citation type="submission" date="2017-11" db="EMBL/GenBank/DDBJ databases">
        <title>Genome sequence and genome mining of multiple bioactive secondary metabolites from a deep sea-derived Bacillus siamensis SCSIO 05746.</title>
        <authorList>
            <person name="Pan H.-Q."/>
            <person name="Ju J.-H."/>
        </authorList>
    </citation>
    <scope>NUCLEOTIDE SEQUENCE [LARGE SCALE GENOMIC DNA]</scope>
    <source>
        <strain evidence="4 5">SCSIO 05746</strain>
    </source>
</reference>
<dbReference type="GO" id="GO:0003677">
    <property type="term" value="F:DNA binding"/>
    <property type="evidence" value="ECO:0007669"/>
    <property type="project" value="UniProtKB-KW"/>
</dbReference>
<feature type="compositionally biased region" description="Basic and acidic residues" evidence="2">
    <location>
        <begin position="212"/>
        <end position="223"/>
    </location>
</feature>
<dbReference type="Gene3D" id="1.10.10.630">
    <property type="entry name" value="DnaD domain-like"/>
    <property type="match status" value="1"/>
</dbReference>
<feature type="compositionally biased region" description="Polar residues" evidence="2">
    <location>
        <begin position="201"/>
        <end position="210"/>
    </location>
</feature>
<name>A0AAI8N148_9BACI</name>
<evidence type="ECO:0000256" key="1">
    <source>
        <dbReference type="ARBA" id="ARBA00093462"/>
    </source>
</evidence>
<proteinExistence type="inferred from homology"/>
<dbReference type="EMBL" id="CP025001">
    <property type="protein sequence ID" value="AUJ78164.1"/>
    <property type="molecule type" value="Genomic_DNA"/>
</dbReference>
<dbReference type="RefSeq" id="WP_101605544.1">
    <property type="nucleotide sequence ID" value="NZ_CP025001.1"/>
</dbReference>